<dbReference type="InterPro" id="IPR013595">
    <property type="entry name" value="Pept_S33_TAP-like_C"/>
</dbReference>
<sequence>MTAIVTDEKQLQAPLLGGAPSSLPRPPHHQRNSSRQRLWRVLRPLIAIWALSSLLYCCASNLIRLGNYGVEISNRHSALPKHHERLLKYDGEHISWKTCGTVADRDVECSTIDVPMDQFNASNNANGQHFSIPLIRMRGKNATRSILLNPGGPGGSGSNFLYRKGAQLNTIIGEGFHLLSFDPRGINESRPAASCYPDPPARHDFSAVRDKKVVEDSGELWAWTANYVRSCADTMGEYAPHINTPQTAADMNSILDAIGQPELYYWGFSYGTLLGQTYATLFPDRARRVIIDGVANQFDWYDHPLDLEELTDTDAVFAGFLDECLKAGPGNCSLASLASSKDELSHNLIAAVAKLRDEPVPVYLNSTAHGVLDFWAVWHDGIFPALYKPANWPELATNLASLLQGNATAAFLSYAFDRNAWNESSDAFRFVSLNDGVSGPAHWPKDRLGLVAKLLPHFNSTSMFGDNELSHYFAKQAWPIPRSHGFVPQNGVQTVHPLLILSTTYDPVCPLVSARSAHKAFEGSKLVEVKGYGHCSLAVPSVCIARYVREFLYEGRLPEEDHVQCEVDGEPYFVKPDEGGKVVPTVVFEGEEERRIHLAQLELARDLDWGFRRW</sequence>
<dbReference type="AlphaFoldDB" id="A0AA39X134"/>
<dbReference type="Proteomes" id="UP001174934">
    <property type="component" value="Unassembled WGS sequence"/>
</dbReference>
<accession>A0AA39X134</accession>
<proteinExistence type="inferred from homology"/>
<comment type="caution">
    <text evidence="7">The sequence shown here is derived from an EMBL/GenBank/DDBJ whole genome shotgun (WGS) entry which is preliminary data.</text>
</comment>
<gene>
    <name evidence="7" type="ORF">B0T17DRAFT_531466</name>
</gene>
<dbReference type="Pfam" id="PF08386">
    <property type="entry name" value="Abhydrolase_4"/>
    <property type="match status" value="1"/>
</dbReference>
<organism evidence="7 8">
    <name type="scientific">Bombardia bombarda</name>
    <dbReference type="NCBI Taxonomy" id="252184"/>
    <lineage>
        <taxon>Eukaryota</taxon>
        <taxon>Fungi</taxon>
        <taxon>Dikarya</taxon>
        <taxon>Ascomycota</taxon>
        <taxon>Pezizomycotina</taxon>
        <taxon>Sordariomycetes</taxon>
        <taxon>Sordariomycetidae</taxon>
        <taxon>Sordariales</taxon>
        <taxon>Lasiosphaeriaceae</taxon>
        <taxon>Bombardia</taxon>
    </lineage>
</organism>
<reference evidence="7" key="1">
    <citation type="submission" date="2023-06" db="EMBL/GenBank/DDBJ databases">
        <title>Genome-scale phylogeny and comparative genomics of the fungal order Sordariales.</title>
        <authorList>
            <consortium name="Lawrence Berkeley National Laboratory"/>
            <person name="Hensen N."/>
            <person name="Bonometti L."/>
            <person name="Westerberg I."/>
            <person name="Brannstrom I.O."/>
            <person name="Guillou S."/>
            <person name="Cros-Aarteil S."/>
            <person name="Calhoun S."/>
            <person name="Haridas S."/>
            <person name="Kuo A."/>
            <person name="Mondo S."/>
            <person name="Pangilinan J."/>
            <person name="Riley R."/>
            <person name="LaButti K."/>
            <person name="Andreopoulos B."/>
            <person name="Lipzen A."/>
            <person name="Chen C."/>
            <person name="Yanf M."/>
            <person name="Daum C."/>
            <person name="Ng V."/>
            <person name="Clum A."/>
            <person name="Steindorff A."/>
            <person name="Ohm R."/>
            <person name="Martin F."/>
            <person name="Silar P."/>
            <person name="Natvig D."/>
            <person name="Lalanne C."/>
            <person name="Gautier V."/>
            <person name="Ament-velasquez S.L."/>
            <person name="Kruys A."/>
            <person name="Hutchinson M.I."/>
            <person name="Powell A.J."/>
            <person name="Barry K."/>
            <person name="Miller A.N."/>
            <person name="Grigoriev I.V."/>
            <person name="Debuchy R."/>
            <person name="Gladieux P."/>
            <person name="Thoren M.H."/>
            <person name="Johannesson H."/>
        </authorList>
    </citation>
    <scope>NUCLEOTIDE SEQUENCE</scope>
    <source>
        <strain evidence="7">SMH3391-2</strain>
    </source>
</reference>
<feature type="region of interest" description="Disordered" evidence="3">
    <location>
        <begin position="15"/>
        <end position="34"/>
    </location>
</feature>
<dbReference type="InterPro" id="IPR000073">
    <property type="entry name" value="AB_hydrolase_1"/>
</dbReference>
<evidence type="ECO:0000256" key="2">
    <source>
        <dbReference type="ARBA" id="ARBA00022801"/>
    </source>
</evidence>
<evidence type="ECO:0000313" key="8">
    <source>
        <dbReference type="Proteomes" id="UP001174934"/>
    </source>
</evidence>
<dbReference type="SUPFAM" id="SSF53474">
    <property type="entry name" value="alpha/beta-Hydrolases"/>
    <property type="match status" value="1"/>
</dbReference>
<dbReference type="Pfam" id="PF00561">
    <property type="entry name" value="Abhydrolase_1"/>
    <property type="match status" value="1"/>
</dbReference>
<feature type="transmembrane region" description="Helical" evidence="4">
    <location>
        <begin position="41"/>
        <end position="63"/>
    </location>
</feature>
<dbReference type="InterPro" id="IPR051601">
    <property type="entry name" value="Serine_prot/Carboxylest_S33"/>
</dbReference>
<keyword evidence="4" id="KW-0812">Transmembrane</keyword>
<evidence type="ECO:0000256" key="4">
    <source>
        <dbReference type="SAM" id="Phobius"/>
    </source>
</evidence>
<evidence type="ECO:0000256" key="3">
    <source>
        <dbReference type="SAM" id="MobiDB-lite"/>
    </source>
</evidence>
<dbReference type="PANTHER" id="PTHR43248:SF25">
    <property type="entry name" value="AB HYDROLASE-1 DOMAIN-CONTAINING PROTEIN-RELATED"/>
    <property type="match status" value="1"/>
</dbReference>
<evidence type="ECO:0000259" key="5">
    <source>
        <dbReference type="Pfam" id="PF00561"/>
    </source>
</evidence>
<dbReference type="InterPro" id="IPR029058">
    <property type="entry name" value="AB_hydrolase_fold"/>
</dbReference>
<dbReference type="GO" id="GO:0016787">
    <property type="term" value="F:hydrolase activity"/>
    <property type="evidence" value="ECO:0007669"/>
    <property type="project" value="UniProtKB-KW"/>
</dbReference>
<keyword evidence="8" id="KW-1185">Reference proteome</keyword>
<evidence type="ECO:0000313" key="7">
    <source>
        <dbReference type="EMBL" id="KAK0624930.1"/>
    </source>
</evidence>
<comment type="similarity">
    <text evidence="1">Belongs to the peptidase S33 family.</text>
</comment>
<name>A0AA39X134_9PEZI</name>
<feature type="domain" description="AB hydrolase-1" evidence="5">
    <location>
        <begin position="146"/>
        <end position="298"/>
    </location>
</feature>
<keyword evidence="4" id="KW-1133">Transmembrane helix</keyword>
<dbReference type="PANTHER" id="PTHR43248">
    <property type="entry name" value="2-SUCCINYL-6-HYDROXY-2,4-CYCLOHEXADIENE-1-CARBOXYLATE SYNTHASE"/>
    <property type="match status" value="1"/>
</dbReference>
<evidence type="ECO:0000256" key="1">
    <source>
        <dbReference type="ARBA" id="ARBA00010088"/>
    </source>
</evidence>
<keyword evidence="4" id="KW-0472">Membrane</keyword>
<dbReference type="EMBL" id="JAULSR010000003">
    <property type="protein sequence ID" value="KAK0624930.1"/>
    <property type="molecule type" value="Genomic_DNA"/>
</dbReference>
<feature type="domain" description="Peptidase S33 tripeptidyl aminopeptidase-like C-terminal" evidence="6">
    <location>
        <begin position="476"/>
        <end position="562"/>
    </location>
</feature>
<evidence type="ECO:0000259" key="6">
    <source>
        <dbReference type="Pfam" id="PF08386"/>
    </source>
</evidence>
<dbReference type="Gene3D" id="3.40.50.1820">
    <property type="entry name" value="alpha/beta hydrolase"/>
    <property type="match status" value="1"/>
</dbReference>
<keyword evidence="2 7" id="KW-0378">Hydrolase</keyword>
<protein>
    <submittedName>
        <fullName evidence="7">Alpha/Beta hydrolase protein</fullName>
    </submittedName>
</protein>